<protein>
    <submittedName>
        <fullName evidence="11">Serine-type D-Ala-D-Ala carboxypeptidase</fullName>
    </submittedName>
</protein>
<feature type="active site" evidence="7">
    <location>
        <position position="176"/>
    </location>
</feature>
<reference evidence="11 12" key="1">
    <citation type="journal article" date="2015" name="Nature">
        <title>rRNA introns, odd ribosomes, and small enigmatic genomes across a large radiation of phyla.</title>
        <authorList>
            <person name="Brown C.T."/>
            <person name="Hug L.A."/>
            <person name="Thomas B.C."/>
            <person name="Sharon I."/>
            <person name="Castelle C.J."/>
            <person name="Singh A."/>
            <person name="Wilkins M.J."/>
            <person name="Williams K.H."/>
            <person name="Banfield J.F."/>
        </authorList>
    </citation>
    <scope>NUCLEOTIDE SEQUENCE [LARGE SCALE GENOMIC DNA]</scope>
</reference>
<evidence type="ECO:0000313" key="11">
    <source>
        <dbReference type="EMBL" id="KKR81791.1"/>
    </source>
</evidence>
<dbReference type="InterPro" id="IPR012338">
    <property type="entry name" value="Beta-lactam/transpept-like"/>
</dbReference>
<feature type="active site" description="Acyl-ester intermediate" evidence="7">
    <location>
        <position position="121"/>
    </location>
</feature>
<keyword evidence="11" id="KW-0645">Protease</keyword>
<dbReference type="PANTHER" id="PTHR21581:SF6">
    <property type="entry name" value="TRAFFICKING PROTEIN PARTICLE COMPLEX SUBUNIT 12"/>
    <property type="match status" value="1"/>
</dbReference>
<evidence type="ECO:0000256" key="2">
    <source>
        <dbReference type="ARBA" id="ARBA00022729"/>
    </source>
</evidence>
<dbReference type="GO" id="GO:0009002">
    <property type="term" value="F:serine-type D-Ala-D-Ala carboxypeptidase activity"/>
    <property type="evidence" value="ECO:0007669"/>
    <property type="project" value="InterPro"/>
</dbReference>
<accession>A0A0G0U3P9</accession>
<evidence type="ECO:0000256" key="7">
    <source>
        <dbReference type="PIRSR" id="PIRSR618044-1"/>
    </source>
</evidence>
<keyword evidence="6" id="KW-0961">Cell wall biogenesis/degradation</keyword>
<dbReference type="GO" id="GO:0009252">
    <property type="term" value="P:peptidoglycan biosynthetic process"/>
    <property type="evidence" value="ECO:0007669"/>
    <property type="project" value="UniProtKB-KW"/>
</dbReference>
<dbReference type="SUPFAM" id="SSF56601">
    <property type="entry name" value="beta-lactamase/transpeptidase-like"/>
    <property type="match status" value="1"/>
</dbReference>
<keyword evidence="2" id="KW-0732">Signal</keyword>
<evidence type="ECO:0000256" key="1">
    <source>
        <dbReference type="ARBA" id="ARBA00007164"/>
    </source>
</evidence>
<name>A0A0G0U3P9_9BACT</name>
<dbReference type="PANTHER" id="PTHR21581">
    <property type="entry name" value="D-ALANYL-D-ALANINE CARBOXYPEPTIDASE"/>
    <property type="match status" value="1"/>
</dbReference>
<feature type="domain" description="Peptidase S11 D-alanyl-D-alanine carboxypeptidase A N-terminal" evidence="10">
    <location>
        <begin position="95"/>
        <end position="316"/>
    </location>
</feature>
<evidence type="ECO:0000256" key="3">
    <source>
        <dbReference type="ARBA" id="ARBA00022801"/>
    </source>
</evidence>
<dbReference type="EMBL" id="LCAB01000023">
    <property type="protein sequence ID" value="KKR81791.1"/>
    <property type="molecule type" value="Genomic_DNA"/>
</dbReference>
<evidence type="ECO:0000256" key="9">
    <source>
        <dbReference type="RuleBase" id="RU004016"/>
    </source>
</evidence>
<comment type="similarity">
    <text evidence="1 9">Belongs to the peptidase S11 family.</text>
</comment>
<evidence type="ECO:0000256" key="5">
    <source>
        <dbReference type="ARBA" id="ARBA00022984"/>
    </source>
</evidence>
<gene>
    <name evidence="11" type="ORF">UU29_C0023G0003</name>
</gene>
<evidence type="ECO:0000256" key="4">
    <source>
        <dbReference type="ARBA" id="ARBA00022960"/>
    </source>
</evidence>
<dbReference type="Proteomes" id="UP000034601">
    <property type="component" value="Unassembled WGS sequence"/>
</dbReference>
<dbReference type="InterPro" id="IPR001967">
    <property type="entry name" value="Peptidase_S11_N"/>
</dbReference>
<evidence type="ECO:0000313" key="12">
    <source>
        <dbReference type="Proteomes" id="UP000034601"/>
    </source>
</evidence>
<comment type="caution">
    <text evidence="11">The sequence shown here is derived from an EMBL/GenBank/DDBJ whole genome shotgun (WGS) entry which is preliminary data.</text>
</comment>
<keyword evidence="5" id="KW-0573">Peptidoglycan synthesis</keyword>
<evidence type="ECO:0000259" key="10">
    <source>
        <dbReference type="Pfam" id="PF00768"/>
    </source>
</evidence>
<evidence type="ECO:0000256" key="6">
    <source>
        <dbReference type="ARBA" id="ARBA00023316"/>
    </source>
</evidence>
<dbReference type="PRINTS" id="PR00725">
    <property type="entry name" value="DADACBPTASE1"/>
</dbReference>
<dbReference type="Pfam" id="PF00768">
    <property type="entry name" value="Peptidase_S11"/>
    <property type="match status" value="1"/>
</dbReference>
<dbReference type="InterPro" id="IPR018044">
    <property type="entry name" value="Peptidase_S11"/>
</dbReference>
<dbReference type="PATRIC" id="fig|1618424.3.peg.1134"/>
<feature type="binding site" evidence="8">
    <location>
        <position position="286"/>
    </location>
    <ligand>
        <name>substrate</name>
    </ligand>
</feature>
<sequence length="358" mass="39625">MKIINFKVFLISLIAQFTVSFLLQIGLKAPSTLDFLRLPRLVQEGSLTNPLPAKDDLWQVIKTKIEQKKPQPFQLKKESSLIPTIYASGDYDQVASYLVVNLDSGVVLAEKNMSQKLPIASLTKVMTAVAALDLASPDELFSVSYNASLIEPTKIGVVPGQKMKLEELLQALLLTSANDAAEVIKEGIDQKYQEPIFIQAMNQKAKFLGLLNSSFANPQGFDNPQNFSSAEDLTILTYYALRNYPEIAQITPQGYQLLPADNNHKRFDLYNWNGLIGVYPGARGVKIGNTEMAGKTTVVTAEREGKRILAVVLGAPGVMERDLWAAQLLDSGFAKLGISPAQITPSQLQVKYLTWRYW</sequence>
<organism evidence="11 12">
    <name type="scientific">Candidatus Daviesbacteria bacterium GW2011_GWA2_40_9</name>
    <dbReference type="NCBI Taxonomy" id="1618424"/>
    <lineage>
        <taxon>Bacteria</taxon>
        <taxon>Candidatus Daviesiibacteriota</taxon>
    </lineage>
</organism>
<feature type="active site" description="Proton acceptor" evidence="7">
    <location>
        <position position="124"/>
    </location>
</feature>
<dbReference type="GO" id="GO:0006508">
    <property type="term" value="P:proteolysis"/>
    <property type="evidence" value="ECO:0007669"/>
    <property type="project" value="InterPro"/>
</dbReference>
<keyword evidence="4" id="KW-0133">Cell shape</keyword>
<dbReference type="GO" id="GO:0071555">
    <property type="term" value="P:cell wall organization"/>
    <property type="evidence" value="ECO:0007669"/>
    <property type="project" value="UniProtKB-KW"/>
</dbReference>
<proteinExistence type="inferred from homology"/>
<keyword evidence="11" id="KW-0121">Carboxypeptidase</keyword>
<dbReference type="AlphaFoldDB" id="A0A0G0U3P9"/>
<dbReference type="GO" id="GO:0008360">
    <property type="term" value="P:regulation of cell shape"/>
    <property type="evidence" value="ECO:0007669"/>
    <property type="project" value="UniProtKB-KW"/>
</dbReference>
<keyword evidence="3" id="KW-0378">Hydrolase</keyword>
<dbReference type="Gene3D" id="3.40.710.10">
    <property type="entry name" value="DD-peptidase/beta-lactamase superfamily"/>
    <property type="match status" value="1"/>
</dbReference>
<evidence type="ECO:0000256" key="8">
    <source>
        <dbReference type="PIRSR" id="PIRSR618044-2"/>
    </source>
</evidence>